<evidence type="ECO:0000313" key="1">
    <source>
        <dbReference type="EMBL" id="MEE2034820.1"/>
    </source>
</evidence>
<dbReference type="RefSeq" id="WP_330154175.1">
    <property type="nucleotide sequence ID" value="NZ_JAUZMZ010000189.1"/>
</dbReference>
<gene>
    <name evidence="1" type="ORF">Q8814_22355</name>
</gene>
<dbReference type="SUPFAM" id="SSF48371">
    <property type="entry name" value="ARM repeat"/>
    <property type="match status" value="1"/>
</dbReference>
<protein>
    <submittedName>
        <fullName evidence="1">DUF5691 domain-containing protein</fullName>
    </submittedName>
</protein>
<accession>A0ABU7JXT0</accession>
<reference evidence="1 2" key="1">
    <citation type="submission" date="2023-08" db="EMBL/GenBank/DDBJ databases">
        <authorList>
            <person name="Girao M."/>
            <person name="Carvalho M.F."/>
        </authorList>
    </citation>
    <scope>NUCLEOTIDE SEQUENCE [LARGE SCALE GENOMIC DNA]</scope>
    <source>
        <strain evidence="1 2">CC-R104</strain>
    </source>
</reference>
<evidence type="ECO:0000313" key="2">
    <source>
        <dbReference type="Proteomes" id="UP001331936"/>
    </source>
</evidence>
<dbReference type="InterPro" id="IPR016024">
    <property type="entry name" value="ARM-type_fold"/>
</dbReference>
<keyword evidence="2" id="KW-1185">Reference proteome</keyword>
<dbReference type="Pfam" id="PF18944">
    <property type="entry name" value="DUF5691"/>
    <property type="match status" value="1"/>
</dbReference>
<dbReference type="Proteomes" id="UP001331936">
    <property type="component" value="Unassembled WGS sequence"/>
</dbReference>
<dbReference type="EMBL" id="JAUZMZ010000189">
    <property type="protein sequence ID" value="MEE2034820.1"/>
    <property type="molecule type" value="Genomic_DNA"/>
</dbReference>
<organism evidence="1 2">
    <name type="scientific">Rhodococcus chondri</name>
    <dbReference type="NCBI Taxonomy" id="3065941"/>
    <lineage>
        <taxon>Bacteria</taxon>
        <taxon>Bacillati</taxon>
        <taxon>Actinomycetota</taxon>
        <taxon>Actinomycetes</taxon>
        <taxon>Mycobacteriales</taxon>
        <taxon>Nocardiaceae</taxon>
        <taxon>Rhodococcus</taxon>
    </lineage>
</organism>
<comment type="caution">
    <text evidence="1">The sequence shown here is derived from an EMBL/GenBank/DDBJ whole genome shotgun (WGS) entry which is preliminary data.</text>
</comment>
<name>A0ABU7JXT0_9NOCA</name>
<sequence>MTGTGLASLTTAALLGTARSAPDLGSLYTGTAARSLTGDPAQVLLGAAALESVFVTGGAIPAPSMPPAPAPDDDRPELPAAAVDRLQGMLVVGSPLLAEWFSTAAHFRIPHEHVVDLLNRAATSATSYRDELVQLTGARGRWLAAQNPQWAHLVPPDTADDAVWLHATPAARRRWFTALRAADPAAAAAVLSTAWRSEPAAHRLTFVEALSDGLGDHDEPLLESALDDRSSKVREAACRMLRRLPHSAFAQRMAQRARDWMRVDAAGLPVAALEITVPDILDESARRDGVDGVGAPGRFRDEHIRRLWTVAASAPLATWSEMAGSPAAALTLRLPDGFDEAVRLGWDAATASQRDGQWATALLHRDGTVGDRVATALPQQVLLDRLHRTDGQALLETALLEALPAPWPQDIAERVLAALYHTAPGSKLFTAVIALLSHRAPFELVDLLIDASNRTDDLERLHHFVTASDLLTQRKNFHEELS</sequence>
<dbReference type="InterPro" id="IPR043746">
    <property type="entry name" value="DUF5691"/>
</dbReference>
<proteinExistence type="predicted"/>